<keyword evidence="2" id="KW-1133">Transmembrane helix</keyword>
<gene>
    <name evidence="6" type="ORF">EX30DRAFT_393442</name>
</gene>
<keyword evidence="2" id="KW-0472">Membrane</keyword>
<name>A0A4V3SJG5_9PEZI</name>
<dbReference type="OrthoDB" id="5583277at2759"/>
<reference evidence="6 7" key="1">
    <citation type="submission" date="2019-04" db="EMBL/GenBank/DDBJ databases">
        <title>Comparative genomics and transcriptomics to analyze fruiting body development in filamentous ascomycetes.</title>
        <authorList>
            <consortium name="DOE Joint Genome Institute"/>
            <person name="Lutkenhaus R."/>
            <person name="Traeger S."/>
            <person name="Breuer J."/>
            <person name="Kuo A."/>
            <person name="Lipzen A."/>
            <person name="Pangilinan J."/>
            <person name="Dilworth D."/>
            <person name="Sandor L."/>
            <person name="Poggeler S."/>
            <person name="Barry K."/>
            <person name="Grigoriev I.V."/>
            <person name="Nowrousian M."/>
        </authorList>
    </citation>
    <scope>NUCLEOTIDE SEQUENCE [LARGE SCALE GENOMIC DNA]</scope>
    <source>
        <strain evidence="6 7">CBS 389.68</strain>
    </source>
</reference>
<feature type="chain" id="PRO_5020532947" evidence="3">
    <location>
        <begin position="19"/>
        <end position="430"/>
    </location>
</feature>
<feature type="transmembrane region" description="Helical" evidence="2">
    <location>
        <begin position="387"/>
        <end position="409"/>
    </location>
</feature>
<dbReference type="InterPro" id="IPR053065">
    <property type="entry name" value="Archenteron_Induction-Rel"/>
</dbReference>
<dbReference type="Pfam" id="PF12955">
    <property type="entry name" value="Vps3844_C"/>
    <property type="match status" value="1"/>
</dbReference>
<evidence type="ECO:0000313" key="6">
    <source>
        <dbReference type="EMBL" id="TGZ83895.1"/>
    </source>
</evidence>
<organism evidence="6 7">
    <name type="scientific">Ascodesmis nigricans</name>
    <dbReference type="NCBI Taxonomy" id="341454"/>
    <lineage>
        <taxon>Eukaryota</taxon>
        <taxon>Fungi</taxon>
        <taxon>Dikarya</taxon>
        <taxon>Ascomycota</taxon>
        <taxon>Pezizomycotina</taxon>
        <taxon>Pezizomycetes</taxon>
        <taxon>Pezizales</taxon>
        <taxon>Ascodesmidaceae</taxon>
        <taxon>Ascodesmis</taxon>
    </lineage>
</organism>
<feature type="region of interest" description="Disordered" evidence="1">
    <location>
        <begin position="291"/>
        <end position="314"/>
    </location>
</feature>
<dbReference type="STRING" id="341454.A0A4V3SJG5"/>
<dbReference type="EMBL" id="ML220113">
    <property type="protein sequence ID" value="TGZ83895.1"/>
    <property type="molecule type" value="Genomic_DNA"/>
</dbReference>
<dbReference type="InterPro" id="IPR049205">
    <property type="entry name" value="Vps3844_N"/>
</dbReference>
<evidence type="ECO:0000313" key="7">
    <source>
        <dbReference type="Proteomes" id="UP000298138"/>
    </source>
</evidence>
<feature type="domain" description="Vacuolar sorting protein Vps3844 C-terminal" evidence="4">
    <location>
        <begin position="322"/>
        <end position="422"/>
    </location>
</feature>
<evidence type="ECO:0000256" key="1">
    <source>
        <dbReference type="SAM" id="MobiDB-lite"/>
    </source>
</evidence>
<feature type="signal peptide" evidence="3">
    <location>
        <begin position="1"/>
        <end position="18"/>
    </location>
</feature>
<evidence type="ECO:0000256" key="3">
    <source>
        <dbReference type="SAM" id="SignalP"/>
    </source>
</evidence>
<protein>
    <submittedName>
        <fullName evidence="6">Uncharacterized protein</fullName>
    </submittedName>
</protein>
<keyword evidence="3" id="KW-0732">Signal</keyword>
<dbReference type="Pfam" id="PF21656">
    <property type="entry name" value="DUF6859"/>
    <property type="match status" value="1"/>
</dbReference>
<dbReference type="AlphaFoldDB" id="A0A4V3SJG5"/>
<keyword evidence="2" id="KW-0812">Transmembrane</keyword>
<evidence type="ECO:0000256" key="2">
    <source>
        <dbReference type="SAM" id="Phobius"/>
    </source>
</evidence>
<keyword evidence="7" id="KW-1185">Reference proteome</keyword>
<dbReference type="InterPro" id="IPR024382">
    <property type="entry name" value="Vps3844_C"/>
</dbReference>
<dbReference type="InParanoid" id="A0A4V3SJG5"/>
<dbReference type="PANTHER" id="PTHR36853:SF1">
    <property type="entry name" value="DUF3844 DOMAIN-CONTAINING PROTEIN"/>
    <property type="match status" value="1"/>
</dbReference>
<evidence type="ECO:0000259" key="4">
    <source>
        <dbReference type="Pfam" id="PF12955"/>
    </source>
</evidence>
<accession>A0A4V3SJG5</accession>
<dbReference type="Proteomes" id="UP000298138">
    <property type="component" value="Unassembled WGS sequence"/>
</dbReference>
<sequence>MKLHTGLAVAGLASLAAASPSPAVYVRNDPATPTNPTLDVPPQYARLALAKALGVSKFYEFGVQDADEKKLEALDRIGGRPDLFTETTEGRPRIVLSIGGMSLEDMSGVTDEPTFRLTNSPSTVAADGMVRNFAEEWSLTTGHKLKEMRYENGELKSGHCMTTSSLRMHQPLRTMLEAVSEELDINQYEDQALAFEYLTLQRLVAKLPKDDALFCHFHALEDLITAHGEDTKPVKSALQLYNELLSHAAMKHVLILTPPTTANSIDYYAAVHHKREFYEESPFTMVSTQQTIENAPSSAPGVERSNDQSFSSPSANTPFLRCYKSEELCTEGTNSCSGHGKCANSNGCWSCACKATVKKTDRDGEVHVKTTHWAGNACEKKDISVPFNIFLLFSIIMVVAIGAVIGMMFQMGNEPLPSVLSAGVAPSKKA</sequence>
<proteinExistence type="predicted"/>
<dbReference type="GO" id="GO:0005783">
    <property type="term" value="C:endoplasmic reticulum"/>
    <property type="evidence" value="ECO:0007669"/>
    <property type="project" value="TreeGrafter"/>
</dbReference>
<feature type="domain" description="Vacuolar sorting protein Vps3844 N-terminal" evidence="5">
    <location>
        <begin position="42"/>
        <end position="134"/>
    </location>
</feature>
<dbReference type="PANTHER" id="PTHR36853">
    <property type="entry name" value="EXPRESSED PROTEIN"/>
    <property type="match status" value="1"/>
</dbReference>
<evidence type="ECO:0000259" key="5">
    <source>
        <dbReference type="Pfam" id="PF21656"/>
    </source>
</evidence>